<feature type="domain" description="LpxI C-terminal" evidence="1">
    <location>
        <begin position="141"/>
        <end position="278"/>
    </location>
</feature>
<dbReference type="EMBL" id="BMKA01000003">
    <property type="protein sequence ID" value="GGA24166.1"/>
    <property type="molecule type" value="Genomic_DNA"/>
</dbReference>
<feature type="domain" description="LpxI N-terminal" evidence="2">
    <location>
        <begin position="10"/>
        <end position="137"/>
    </location>
</feature>
<gene>
    <name evidence="3" type="ORF">GCM10011498_26450</name>
</gene>
<protein>
    <submittedName>
        <fullName evidence="3">Phosphatidate cytidylyltransferase</fullName>
    </submittedName>
</protein>
<dbReference type="PANTHER" id="PTHR39962:SF1">
    <property type="entry name" value="LPXI FAMILY PROTEIN"/>
    <property type="match status" value="1"/>
</dbReference>
<dbReference type="InterPro" id="IPR053174">
    <property type="entry name" value="LpxI"/>
</dbReference>
<dbReference type="InterPro" id="IPR043167">
    <property type="entry name" value="LpxI_C_sf"/>
</dbReference>
<sequence>MGSAPDLQPLAIVAGDGDLPKLLAEECQRSGRDYVLVLFAGFAPDWTGGLPVINAEFEKPARMFKALKAGGFRAVTFAGAMQRPQLRPLKFDWKFLRLAPTLLPAMKSGDDVTLRTITAIFESEGMEVLGAHDVLATLLAPSGVQTVAKLSKADWADIKRGFDIAEAAGRLDVGQGAVVAQGICLAVESIQGTDTMLRFVAETGDAFRLDKNGARGVLCKLPKPGQDWRTDLPSIGPATIRAAAKAGLAGVAVQAGGVLVLGLEQTVAKADELGLFLVGVGRDEAPNDSAGETP</sequence>
<dbReference type="RefSeq" id="WP_188676109.1">
    <property type="nucleotide sequence ID" value="NZ_BMKA01000003.1"/>
</dbReference>
<accession>A0A916R0M4</accession>
<reference evidence="3" key="1">
    <citation type="journal article" date="2014" name="Int. J. Syst. Evol. Microbiol.">
        <title>Complete genome sequence of Corynebacterium casei LMG S-19264T (=DSM 44701T), isolated from a smear-ripened cheese.</title>
        <authorList>
            <consortium name="US DOE Joint Genome Institute (JGI-PGF)"/>
            <person name="Walter F."/>
            <person name="Albersmeier A."/>
            <person name="Kalinowski J."/>
            <person name="Ruckert C."/>
        </authorList>
    </citation>
    <scope>NUCLEOTIDE SEQUENCE</scope>
    <source>
        <strain evidence="3">CGMCC 1.15880</strain>
    </source>
</reference>
<keyword evidence="3" id="KW-0548">Nucleotidyltransferase</keyword>
<dbReference type="Gene3D" id="3.40.140.80">
    <property type="match status" value="1"/>
</dbReference>
<comment type="caution">
    <text evidence="3">The sequence shown here is derived from an EMBL/GenBank/DDBJ whole genome shotgun (WGS) entry which is preliminary data.</text>
</comment>
<proteinExistence type="predicted"/>
<evidence type="ECO:0000259" key="1">
    <source>
        <dbReference type="Pfam" id="PF06230"/>
    </source>
</evidence>
<keyword evidence="4" id="KW-1185">Reference proteome</keyword>
<keyword evidence="3" id="KW-0808">Transferase</keyword>
<dbReference type="InterPro" id="IPR041255">
    <property type="entry name" value="LpxI_N"/>
</dbReference>
<evidence type="ECO:0000313" key="4">
    <source>
        <dbReference type="Proteomes" id="UP000628017"/>
    </source>
</evidence>
<dbReference type="Pfam" id="PF06230">
    <property type="entry name" value="LpxI_C"/>
    <property type="match status" value="1"/>
</dbReference>
<dbReference type="Gene3D" id="3.40.50.20">
    <property type="match status" value="1"/>
</dbReference>
<evidence type="ECO:0000313" key="3">
    <source>
        <dbReference type="EMBL" id="GGA24166.1"/>
    </source>
</evidence>
<dbReference type="GO" id="GO:0016779">
    <property type="term" value="F:nucleotidyltransferase activity"/>
    <property type="evidence" value="ECO:0007669"/>
    <property type="project" value="UniProtKB-KW"/>
</dbReference>
<organism evidence="3 4">
    <name type="scientific">Neptunicoccus cionae</name>
    <dbReference type="NCBI Taxonomy" id="2035344"/>
    <lineage>
        <taxon>Bacteria</taxon>
        <taxon>Pseudomonadati</taxon>
        <taxon>Pseudomonadota</taxon>
        <taxon>Alphaproteobacteria</taxon>
        <taxon>Rhodobacterales</taxon>
        <taxon>Paracoccaceae</taxon>
        <taxon>Neptunicoccus</taxon>
    </lineage>
</organism>
<dbReference type="PANTHER" id="PTHR39962">
    <property type="entry name" value="BLL4848 PROTEIN"/>
    <property type="match status" value="1"/>
</dbReference>
<dbReference type="Pfam" id="PF17930">
    <property type="entry name" value="LpxI_N"/>
    <property type="match status" value="1"/>
</dbReference>
<reference evidence="3" key="2">
    <citation type="submission" date="2020-09" db="EMBL/GenBank/DDBJ databases">
        <authorList>
            <person name="Sun Q."/>
            <person name="Zhou Y."/>
        </authorList>
    </citation>
    <scope>NUCLEOTIDE SEQUENCE</scope>
    <source>
        <strain evidence="3">CGMCC 1.15880</strain>
    </source>
</reference>
<dbReference type="Proteomes" id="UP000628017">
    <property type="component" value="Unassembled WGS sequence"/>
</dbReference>
<dbReference type="InterPro" id="IPR010415">
    <property type="entry name" value="LpxI_C"/>
</dbReference>
<evidence type="ECO:0000259" key="2">
    <source>
        <dbReference type="Pfam" id="PF17930"/>
    </source>
</evidence>
<dbReference type="AlphaFoldDB" id="A0A916R0M4"/>
<name>A0A916R0M4_9RHOB</name>